<dbReference type="Proteomes" id="UP000191663">
    <property type="component" value="Unassembled WGS sequence"/>
</dbReference>
<comment type="caution">
    <text evidence="3">The sequence shown here is derived from an EMBL/GenBank/DDBJ whole genome shotgun (WGS) entry which is preliminary data.</text>
</comment>
<reference evidence="4" key="1">
    <citation type="submission" date="2017-01" db="EMBL/GenBank/DDBJ databases">
        <title>Novel pathways for hydrocarbon cycling and metabolic interdependencies in hydrothermal sediment communities.</title>
        <authorList>
            <person name="Dombrowski N."/>
            <person name="Seitz K."/>
            <person name="Teske A."/>
            <person name="Baker B."/>
        </authorList>
    </citation>
    <scope>NUCLEOTIDE SEQUENCE [LARGE SCALE GENOMIC DNA]</scope>
</reference>
<dbReference type="AlphaFoldDB" id="A0A1V4QFH0"/>
<dbReference type="PANTHER" id="PTHR48101">
    <property type="entry name" value="METHYLMALONYL-COA MUTASE, MITOCHONDRIAL-RELATED"/>
    <property type="match status" value="1"/>
</dbReference>
<name>A0A1V4QFH0_UNCW3</name>
<dbReference type="NCBIfam" id="TIGR00641">
    <property type="entry name" value="acid_CoA_mut_N"/>
    <property type="match status" value="1"/>
</dbReference>
<dbReference type="InterPro" id="IPR006098">
    <property type="entry name" value="MMCoA_mutase_a_cat"/>
</dbReference>
<dbReference type="EMBL" id="MUKB01000119">
    <property type="protein sequence ID" value="OPX17476.1"/>
    <property type="molecule type" value="Genomic_DNA"/>
</dbReference>
<evidence type="ECO:0000256" key="1">
    <source>
        <dbReference type="ARBA" id="ARBA00023235"/>
    </source>
</evidence>
<dbReference type="PANTHER" id="PTHR48101:SF1">
    <property type="entry name" value="METHYLMALONYL-COA MUTASE, LARGE SUBUNIT"/>
    <property type="match status" value="1"/>
</dbReference>
<dbReference type="Pfam" id="PF01642">
    <property type="entry name" value="MM_CoA_mutase"/>
    <property type="match status" value="1"/>
</dbReference>
<dbReference type="InterPro" id="IPR016176">
    <property type="entry name" value="Cbl-dep_enz_cat"/>
</dbReference>
<evidence type="ECO:0000313" key="3">
    <source>
        <dbReference type="EMBL" id="OPX17476.1"/>
    </source>
</evidence>
<dbReference type="SUPFAM" id="SSF51703">
    <property type="entry name" value="Cobalamin (vitamin B12)-dependent enzymes"/>
    <property type="match status" value="1"/>
</dbReference>
<dbReference type="Gene3D" id="3.20.20.240">
    <property type="entry name" value="Methylmalonyl-CoA mutase"/>
    <property type="match status" value="1"/>
</dbReference>
<protein>
    <submittedName>
        <fullName evidence="3">Methylmalonyl-CoA mutase</fullName>
    </submittedName>
</protein>
<dbReference type="CDD" id="cd03680">
    <property type="entry name" value="MM_CoA_mutase_ICM_like"/>
    <property type="match status" value="1"/>
</dbReference>
<organism evidence="3 4">
    <name type="scientific">candidate division WOR-3 bacterium 4484_100</name>
    <dbReference type="NCBI Taxonomy" id="1936077"/>
    <lineage>
        <taxon>Bacteria</taxon>
        <taxon>Bacteria division WOR-3</taxon>
    </lineage>
</organism>
<dbReference type="GO" id="GO:0031419">
    <property type="term" value="F:cobalamin binding"/>
    <property type="evidence" value="ECO:0007669"/>
    <property type="project" value="InterPro"/>
</dbReference>
<dbReference type="GO" id="GO:0004494">
    <property type="term" value="F:methylmalonyl-CoA mutase activity"/>
    <property type="evidence" value="ECO:0007669"/>
    <property type="project" value="InterPro"/>
</dbReference>
<evidence type="ECO:0000313" key="4">
    <source>
        <dbReference type="Proteomes" id="UP000191663"/>
    </source>
</evidence>
<proteinExistence type="predicted"/>
<accession>A0A1V4QFH0</accession>
<keyword evidence="1" id="KW-0413">Isomerase</keyword>
<evidence type="ECO:0000259" key="2">
    <source>
        <dbReference type="Pfam" id="PF01642"/>
    </source>
</evidence>
<dbReference type="InterPro" id="IPR006099">
    <property type="entry name" value="MeMalonylCoA_mutase_a/b_cat"/>
</dbReference>
<gene>
    <name evidence="3" type="ORF">BXT86_06300</name>
</gene>
<sequence length="543" mass="62473">MSRENWEKKLKNCKERDFKFKTISGIPVKPLYTPDDCEFFDYERDLGYPGEFPFTRGVYTNMYRGRLWTMRQFSGFGTPKDTNRRYKYLLKHGQTGLSVAFDFPTLYGRDSDDPFSRGEVGKCGVAVDTLRDMEIIFDGIPLDRISTSMTINPPAAILLAMYIAVGEKQGVPAHILTGTIQNDMLKEYQAQKTWIYPPEPSMRIITDILEYCSENVPKWNTISISGYHIREAGSTALQELAFTLANGFTYVEYGIKRGLAVDKFAPRLSFFFNSHLDFFEEIAKYRAARRIWSRVMRDKYNAQNPRSFLMRFHTQTAGCTLTAQQPENNIIRTAFQALAAVLGGTQSLHTNSMDETYALPTEKAVKIALRTQQLIAYETGVASTIDPLGGSYYIESLTNELEKGAYEYFNKIEKLGGVLRAIEKGFFQREISRSAYEYQRSLEKKERFHVGINIFQEDKPADIEILKIPPEVERNQKKALKKVKQERNNRKVKESLRLLRKAARDGENLMPRILDCVRVYATIGEICNTMKEEFGEYHEPIIF</sequence>
<feature type="domain" description="Methylmalonyl-CoA mutase alpha/beta chain catalytic" evidence="2">
    <location>
        <begin position="21"/>
        <end position="536"/>
    </location>
</feature>